<dbReference type="Proteomes" id="UP000831562">
    <property type="component" value="Chromosome"/>
</dbReference>
<proteinExistence type="predicted"/>
<accession>A0A9E7DCI9</accession>
<keyword evidence="1" id="KW-0255">Endonuclease</keyword>
<dbReference type="GO" id="GO:0004519">
    <property type="term" value="F:endonuclease activity"/>
    <property type="evidence" value="ECO:0007669"/>
    <property type="project" value="UniProtKB-KW"/>
</dbReference>
<keyword evidence="1" id="KW-0540">Nuclease</keyword>
<keyword evidence="1" id="KW-0378">Hydrolase</keyword>
<dbReference type="SUPFAM" id="SSF56219">
    <property type="entry name" value="DNase I-like"/>
    <property type="match status" value="1"/>
</dbReference>
<evidence type="ECO:0000313" key="2">
    <source>
        <dbReference type="Proteomes" id="UP000831562"/>
    </source>
</evidence>
<evidence type="ECO:0000313" key="1">
    <source>
        <dbReference type="EMBL" id="UQF78670.1"/>
    </source>
</evidence>
<dbReference type="AlphaFoldDB" id="A0A9E7DCI9"/>
<sequence length="101" mass="11431">MPFWVRLHLYPSVQQVPDWVAELKDSDLPEGFSVVAPDNLTNVPTCRGDDIPYEKDKTYTTTVDGWIVSDNVVATARNIDTQFAYSDHNPVLLSFTLKSKE</sequence>
<organism evidence="1 2">
    <name type="scientific">Lancefieldella parvula</name>
    <dbReference type="NCBI Taxonomy" id="1382"/>
    <lineage>
        <taxon>Bacteria</taxon>
        <taxon>Bacillati</taxon>
        <taxon>Actinomycetota</taxon>
        <taxon>Coriobacteriia</taxon>
        <taxon>Coriobacteriales</taxon>
        <taxon>Atopobiaceae</taxon>
        <taxon>Lancefieldella</taxon>
    </lineage>
</organism>
<gene>
    <name evidence="1" type="ORF">M3I19_03070</name>
</gene>
<dbReference type="InterPro" id="IPR036691">
    <property type="entry name" value="Endo/exonu/phosph_ase_sf"/>
</dbReference>
<name>A0A9E7DCI9_9ACTN</name>
<protein>
    <submittedName>
        <fullName evidence="1">Endonuclease/exonuclease/phosphatase</fullName>
    </submittedName>
</protein>
<dbReference type="EMBL" id="CP097092">
    <property type="protein sequence ID" value="UQF78670.1"/>
    <property type="molecule type" value="Genomic_DNA"/>
</dbReference>
<reference evidence="1" key="1">
    <citation type="submission" date="2022-05" db="EMBL/GenBank/DDBJ databases">
        <title>Using nanopore sequencing to obtain complete genomes from saliva samples.</title>
        <authorList>
            <person name="Baker J.L."/>
        </authorList>
    </citation>
    <scope>NUCLEOTIDE SEQUENCE</scope>
    <source>
        <strain evidence="1">JCVI-JB-Lp32</strain>
    </source>
</reference>